<dbReference type="InterPro" id="IPR054612">
    <property type="entry name" value="Phage_capsid-like_C"/>
</dbReference>
<dbReference type="RefSeq" id="WP_338531659.1">
    <property type="nucleotide sequence ID" value="NZ_CP030941.1"/>
</dbReference>
<name>A0ABY5MRU9_9HYPH</name>
<comment type="subcellular location">
    <subcellularLocation>
        <location evidence="1">Virion</location>
    </subcellularLocation>
</comment>
<evidence type="ECO:0000259" key="3">
    <source>
        <dbReference type="Pfam" id="PF05065"/>
    </source>
</evidence>
<dbReference type="Pfam" id="PF05065">
    <property type="entry name" value="Phage_capsid"/>
    <property type="match status" value="1"/>
</dbReference>
<feature type="region of interest" description="Disordered" evidence="2">
    <location>
        <begin position="60"/>
        <end position="96"/>
    </location>
</feature>
<dbReference type="Gene3D" id="3.30.2400.10">
    <property type="entry name" value="Major capsid protein gp5"/>
    <property type="match status" value="1"/>
</dbReference>
<dbReference type="SUPFAM" id="SSF56563">
    <property type="entry name" value="Major capsid protein gp5"/>
    <property type="match status" value="1"/>
</dbReference>
<dbReference type="NCBIfam" id="TIGR01554">
    <property type="entry name" value="major_cap_HK97"/>
    <property type="match status" value="1"/>
</dbReference>
<dbReference type="EMBL" id="CP030941">
    <property type="protein sequence ID" value="UUP19512.1"/>
    <property type="molecule type" value="Genomic_DNA"/>
</dbReference>
<feature type="domain" description="Phage capsid-like C-terminal" evidence="3">
    <location>
        <begin position="140"/>
        <end position="419"/>
    </location>
</feature>
<feature type="compositionally biased region" description="Basic and acidic residues" evidence="2">
    <location>
        <begin position="60"/>
        <end position="84"/>
    </location>
</feature>
<accession>A0ABY5MRU9</accession>
<dbReference type="Proteomes" id="UP001342418">
    <property type="component" value="Chromosome"/>
</dbReference>
<proteinExistence type="predicted"/>
<organism evidence="4 5">
    <name type="scientific">Nitratireductor thuwali</name>
    <dbReference type="NCBI Taxonomy" id="2267699"/>
    <lineage>
        <taxon>Bacteria</taxon>
        <taxon>Pseudomonadati</taxon>
        <taxon>Pseudomonadota</taxon>
        <taxon>Alphaproteobacteria</taxon>
        <taxon>Hyphomicrobiales</taxon>
        <taxon>Phyllobacteriaceae</taxon>
        <taxon>Nitratireductor</taxon>
    </lineage>
</organism>
<keyword evidence="5" id="KW-1185">Reference proteome</keyword>
<evidence type="ECO:0000256" key="1">
    <source>
        <dbReference type="ARBA" id="ARBA00004328"/>
    </source>
</evidence>
<dbReference type="Gene3D" id="3.30.2320.10">
    <property type="entry name" value="hypothetical protein PF0899 domain"/>
    <property type="match status" value="1"/>
</dbReference>
<evidence type="ECO:0000256" key="2">
    <source>
        <dbReference type="SAM" id="MobiDB-lite"/>
    </source>
</evidence>
<evidence type="ECO:0000313" key="5">
    <source>
        <dbReference type="Proteomes" id="UP001342418"/>
    </source>
</evidence>
<reference evidence="4 5" key="1">
    <citation type="submission" date="2018-07" db="EMBL/GenBank/DDBJ databases">
        <title>Genome sequence of Nitratireductor thuwali#1536.</title>
        <authorList>
            <person name="Michoud G."/>
            <person name="Merlino G."/>
            <person name="Sefrji F.O."/>
            <person name="Daffonchio D."/>
        </authorList>
    </citation>
    <scope>NUCLEOTIDE SEQUENCE [LARGE SCALE GENOMIC DNA]</scope>
    <source>
        <strain evidence="5">Nit1536</strain>
    </source>
</reference>
<sequence>MSVQLKELREQQARIATNARAKFDEIKDDTPAERASEIEREFDAMMADYDKLGAKIERMSKLEEAEERANAGDPRRPRGDDGEARGGGGDTPPEYDEVFGKAVRFGAASLTSEERSVLLSGRTDVPEEVRAQSTATESAGGYTVPEGFSGEIDKAMAAWGPMWDATIVRELNTSTGNHLPWPTVDDTSQTGEAKAENAAATDDGSGDVVFGEKSFDAYVYDTKIVRIPFELLQDSAFDMEALLNDLFGERLGRRANTVLTTGTGTNQPHGIVTASSLGKTAASGTALDSDEIIDLFHSVDPAYRGSPKCRWQFNDTTLAAIRKLKDGQGNYLWQMGDVRTGEPDRLLAKPYSVNQAMASPGLSAKPIIFGDHSRYIVRKVRGFTVMTLRERYAENFQIGMIGFKRFDGDLLNTAAVKHMAMAAA</sequence>
<feature type="region of interest" description="Disordered" evidence="2">
    <location>
        <begin position="177"/>
        <end position="203"/>
    </location>
</feature>
<protein>
    <recommendedName>
        <fullName evidence="3">Phage capsid-like C-terminal domain-containing protein</fullName>
    </recommendedName>
</protein>
<gene>
    <name evidence="4" type="ORF">NTH_04015</name>
</gene>
<evidence type="ECO:0000313" key="4">
    <source>
        <dbReference type="EMBL" id="UUP19512.1"/>
    </source>
</evidence>
<dbReference type="InterPro" id="IPR024455">
    <property type="entry name" value="Phage_capsid"/>
</dbReference>
<feature type="region of interest" description="Disordered" evidence="2">
    <location>
        <begin position="118"/>
        <end position="145"/>
    </location>
</feature>